<dbReference type="SUPFAM" id="SSF55811">
    <property type="entry name" value="Nudix"/>
    <property type="match status" value="1"/>
</dbReference>
<dbReference type="CDD" id="cd04690">
    <property type="entry name" value="NUDIX_Hydrolase"/>
    <property type="match status" value="1"/>
</dbReference>
<dbReference type="InterPro" id="IPR015797">
    <property type="entry name" value="NUDIX_hydrolase-like_dom_sf"/>
</dbReference>
<gene>
    <name evidence="4" type="ORF">GCM10011521_24970</name>
</gene>
<dbReference type="Proteomes" id="UP000623419">
    <property type="component" value="Unassembled WGS sequence"/>
</dbReference>
<name>A0ABQ1HPP4_9GAMM</name>
<dbReference type="InterPro" id="IPR014710">
    <property type="entry name" value="RmlC-like_jellyroll"/>
</dbReference>
<dbReference type="PANTHER" id="PTHR43046:SF2">
    <property type="entry name" value="8-OXO-DGTP DIPHOSPHATASE-RELATED"/>
    <property type="match status" value="1"/>
</dbReference>
<evidence type="ECO:0000256" key="2">
    <source>
        <dbReference type="ARBA" id="ARBA00022801"/>
    </source>
</evidence>
<reference evidence="5" key="1">
    <citation type="journal article" date="2019" name="Int. J. Syst. Evol. Microbiol.">
        <title>The Global Catalogue of Microorganisms (GCM) 10K type strain sequencing project: providing services to taxonomists for standard genome sequencing and annotation.</title>
        <authorList>
            <consortium name="The Broad Institute Genomics Platform"/>
            <consortium name="The Broad Institute Genome Sequencing Center for Infectious Disease"/>
            <person name="Wu L."/>
            <person name="Ma J."/>
        </authorList>
    </citation>
    <scope>NUCLEOTIDE SEQUENCE [LARGE SCALE GENOMIC DNA]</scope>
    <source>
        <strain evidence="5">CGMCC 1.15905</strain>
    </source>
</reference>
<evidence type="ECO:0000259" key="3">
    <source>
        <dbReference type="PROSITE" id="PS51462"/>
    </source>
</evidence>
<evidence type="ECO:0000313" key="4">
    <source>
        <dbReference type="EMBL" id="GGA85511.1"/>
    </source>
</evidence>
<dbReference type="PROSITE" id="PS51462">
    <property type="entry name" value="NUDIX"/>
    <property type="match status" value="1"/>
</dbReference>
<dbReference type="PANTHER" id="PTHR43046">
    <property type="entry name" value="GDP-MANNOSE MANNOSYL HYDROLASE"/>
    <property type="match status" value="1"/>
</dbReference>
<dbReference type="PROSITE" id="PS00893">
    <property type="entry name" value="NUDIX_BOX"/>
    <property type="match status" value="1"/>
</dbReference>
<dbReference type="CDD" id="cd02208">
    <property type="entry name" value="cupin_RmlC-like"/>
    <property type="match status" value="1"/>
</dbReference>
<dbReference type="Pfam" id="PF07883">
    <property type="entry name" value="Cupin_2"/>
    <property type="match status" value="1"/>
</dbReference>
<evidence type="ECO:0000256" key="1">
    <source>
        <dbReference type="ARBA" id="ARBA00001946"/>
    </source>
</evidence>
<dbReference type="InterPro" id="IPR000086">
    <property type="entry name" value="NUDIX_hydrolase_dom"/>
</dbReference>
<comment type="caution">
    <text evidence="4">The sequence shown here is derived from an EMBL/GenBank/DDBJ whole genome shotgun (WGS) entry which is preliminary data.</text>
</comment>
<dbReference type="Gene3D" id="2.60.120.10">
    <property type="entry name" value="Jelly Rolls"/>
    <property type="match status" value="1"/>
</dbReference>
<dbReference type="Gene3D" id="3.90.79.10">
    <property type="entry name" value="Nucleoside Triphosphate Pyrophosphohydrolase"/>
    <property type="match status" value="1"/>
</dbReference>
<keyword evidence="5" id="KW-1185">Reference proteome</keyword>
<keyword evidence="2" id="KW-0378">Hydrolase</keyword>
<dbReference type="InterPro" id="IPR020084">
    <property type="entry name" value="NUDIX_hydrolase_CS"/>
</dbReference>
<dbReference type="InterPro" id="IPR011051">
    <property type="entry name" value="RmlC_Cupin_sf"/>
</dbReference>
<organism evidence="4 5">
    <name type="scientific">Arenimonas soli</name>
    <dbReference type="NCBI Taxonomy" id="2269504"/>
    <lineage>
        <taxon>Bacteria</taxon>
        <taxon>Pseudomonadati</taxon>
        <taxon>Pseudomonadota</taxon>
        <taxon>Gammaproteobacteria</taxon>
        <taxon>Lysobacterales</taxon>
        <taxon>Lysobacteraceae</taxon>
        <taxon>Arenimonas</taxon>
    </lineage>
</organism>
<protein>
    <recommendedName>
        <fullName evidence="3">Nudix hydrolase domain-containing protein</fullName>
    </recommendedName>
</protein>
<comment type="cofactor">
    <cofactor evidence="1">
        <name>Mg(2+)</name>
        <dbReference type="ChEBI" id="CHEBI:18420"/>
    </cofactor>
</comment>
<dbReference type="EMBL" id="BMKC01000003">
    <property type="protein sequence ID" value="GGA85511.1"/>
    <property type="molecule type" value="Genomic_DNA"/>
</dbReference>
<dbReference type="Pfam" id="PF00293">
    <property type="entry name" value="NUDIX"/>
    <property type="match status" value="1"/>
</dbReference>
<feature type="domain" description="Nudix hydrolase" evidence="3">
    <location>
        <begin position="2"/>
        <end position="128"/>
    </location>
</feature>
<proteinExistence type="predicted"/>
<dbReference type="SUPFAM" id="SSF51182">
    <property type="entry name" value="RmlC-like cupins"/>
    <property type="match status" value="1"/>
</dbReference>
<sequence>MALIRTVAAVLCNDQGQVLLVRKTGTDTFIQPGGKREPGEDALQTLARELAEEIGVALRPGAVRLGEFEDVAVNEPGTRVQAEVFLASADGTPAAGAEIQELAWVDPAAPGDRRIAPLSRWQILPMLASLWKPAVREADRHYLWGGNNDGWHLLQRHDLSVIAEHVPPGGREHRHRHGQARQFFYILSGRAMIELAGREVALAAGQGLEVPPGLPHQFSNPFDEAVDFLVVSQPSARGDRKDD</sequence>
<dbReference type="InterPro" id="IPR013096">
    <property type="entry name" value="Cupin_2"/>
</dbReference>
<accession>A0ABQ1HPP4</accession>
<evidence type="ECO:0000313" key="5">
    <source>
        <dbReference type="Proteomes" id="UP000623419"/>
    </source>
</evidence>